<accession>A0A5E4PXT2</accession>
<evidence type="ECO:0000313" key="3">
    <source>
        <dbReference type="Proteomes" id="UP000324832"/>
    </source>
</evidence>
<name>A0A5E4PXT2_9NEOP</name>
<gene>
    <name evidence="2" type="ORF">LSINAPIS_LOCUS3650</name>
</gene>
<evidence type="ECO:0000256" key="1">
    <source>
        <dbReference type="SAM" id="Coils"/>
    </source>
</evidence>
<dbReference type="EMBL" id="FZQP02000892">
    <property type="protein sequence ID" value="VVC90820.1"/>
    <property type="molecule type" value="Genomic_DNA"/>
</dbReference>
<feature type="coiled-coil region" evidence="1">
    <location>
        <begin position="231"/>
        <end position="258"/>
    </location>
</feature>
<dbReference type="AlphaFoldDB" id="A0A5E4PXT2"/>
<reference evidence="2 3" key="1">
    <citation type="submission" date="2017-07" db="EMBL/GenBank/DDBJ databases">
        <authorList>
            <person name="Talla V."/>
            <person name="Backstrom N."/>
        </authorList>
    </citation>
    <scope>NUCLEOTIDE SEQUENCE [LARGE SCALE GENOMIC DNA]</scope>
</reference>
<dbReference type="Proteomes" id="UP000324832">
    <property type="component" value="Unassembled WGS sequence"/>
</dbReference>
<protein>
    <submittedName>
        <fullName evidence="2">Uncharacterized protein</fullName>
    </submittedName>
</protein>
<keyword evidence="3" id="KW-1185">Reference proteome</keyword>
<feature type="coiled-coil region" evidence="1">
    <location>
        <begin position="80"/>
        <end position="132"/>
    </location>
</feature>
<proteinExistence type="predicted"/>
<sequence length="361" mass="41521">MEKFAPFVQCNNVEYTHLKSLLDPKQNNPDITVSILAETLSKYSEDQKFRVNLDESFNLKGGLVPNDFDSGISTDGFQLVEELQCELREKCHLANQLRSQLEFTDRQHEEALAGITAERDSLRLHLNMLREENVTLSHARGDYEEACERLCSIEGALGESRRDLDVQRKQNKILKEQVTMLETEKLTLQDLLSKSKEECHRINEMYAGRQSVLLEENETFRTENALLVSRLQDQEECMEQIYKEKKSLEMELKNLMNKSNQNPFRLDNSIDVSYTEEQMLAALDSLNSETKFCTEYTVKSVALKCKHSLSSKLETSASLKWGNSYVDLASYQQISVSSQTDFGCSECVKRSKPLPRLKRSR</sequence>
<organism evidence="2 3">
    <name type="scientific">Leptidea sinapis</name>
    <dbReference type="NCBI Taxonomy" id="189913"/>
    <lineage>
        <taxon>Eukaryota</taxon>
        <taxon>Metazoa</taxon>
        <taxon>Ecdysozoa</taxon>
        <taxon>Arthropoda</taxon>
        <taxon>Hexapoda</taxon>
        <taxon>Insecta</taxon>
        <taxon>Pterygota</taxon>
        <taxon>Neoptera</taxon>
        <taxon>Endopterygota</taxon>
        <taxon>Lepidoptera</taxon>
        <taxon>Glossata</taxon>
        <taxon>Ditrysia</taxon>
        <taxon>Papilionoidea</taxon>
        <taxon>Pieridae</taxon>
        <taxon>Dismorphiinae</taxon>
        <taxon>Leptidea</taxon>
    </lineage>
</organism>
<evidence type="ECO:0000313" key="2">
    <source>
        <dbReference type="EMBL" id="VVC90820.1"/>
    </source>
</evidence>
<keyword evidence="1" id="KW-0175">Coiled coil</keyword>